<dbReference type="Proteomes" id="UP001153620">
    <property type="component" value="Chromosome 3"/>
</dbReference>
<reference evidence="1" key="1">
    <citation type="submission" date="2022-01" db="EMBL/GenBank/DDBJ databases">
        <authorList>
            <person name="King R."/>
        </authorList>
    </citation>
    <scope>NUCLEOTIDE SEQUENCE</scope>
</reference>
<dbReference type="EMBL" id="OU895879">
    <property type="protein sequence ID" value="CAG9807752.1"/>
    <property type="molecule type" value="Genomic_DNA"/>
</dbReference>
<evidence type="ECO:0000313" key="1">
    <source>
        <dbReference type="EMBL" id="CAG9807752.1"/>
    </source>
</evidence>
<name>A0A9N9S239_9DIPT</name>
<protein>
    <submittedName>
        <fullName evidence="1">Uncharacterized protein</fullName>
    </submittedName>
</protein>
<organism evidence="1 2">
    <name type="scientific">Chironomus riparius</name>
    <dbReference type="NCBI Taxonomy" id="315576"/>
    <lineage>
        <taxon>Eukaryota</taxon>
        <taxon>Metazoa</taxon>
        <taxon>Ecdysozoa</taxon>
        <taxon>Arthropoda</taxon>
        <taxon>Hexapoda</taxon>
        <taxon>Insecta</taxon>
        <taxon>Pterygota</taxon>
        <taxon>Neoptera</taxon>
        <taxon>Endopterygota</taxon>
        <taxon>Diptera</taxon>
        <taxon>Nematocera</taxon>
        <taxon>Chironomoidea</taxon>
        <taxon>Chironomidae</taxon>
        <taxon>Chironominae</taxon>
        <taxon>Chironomus</taxon>
    </lineage>
</organism>
<proteinExistence type="predicted"/>
<sequence length="34" mass="3943">MLIIQSKVLDKEAKYFGFGKRDNLFSMDFPSSTK</sequence>
<dbReference type="AlphaFoldDB" id="A0A9N9S239"/>
<accession>A0A9N9S239</accession>
<evidence type="ECO:0000313" key="2">
    <source>
        <dbReference type="Proteomes" id="UP001153620"/>
    </source>
</evidence>
<keyword evidence="2" id="KW-1185">Reference proteome</keyword>
<reference evidence="1" key="2">
    <citation type="submission" date="2022-10" db="EMBL/GenBank/DDBJ databases">
        <authorList>
            <consortium name="ENA_rothamsted_submissions"/>
            <consortium name="culmorum"/>
            <person name="King R."/>
        </authorList>
    </citation>
    <scope>NUCLEOTIDE SEQUENCE</scope>
</reference>
<gene>
    <name evidence="1" type="ORF">CHIRRI_LOCUS10598</name>
</gene>